<protein>
    <recommendedName>
        <fullName evidence="7">Battenin</fullName>
    </recommendedName>
</protein>
<dbReference type="GO" id="GO:0051453">
    <property type="term" value="P:regulation of intracellular pH"/>
    <property type="evidence" value="ECO:0007669"/>
    <property type="project" value="TreeGrafter"/>
</dbReference>
<sequence>MPSKRKDVVATSKNGFGVDGDAELRTGWRNLLAFWVLGLCNNYGYVVMLSAAHDILSEEISDESCAAVNETIRTCNTVSTGAILLADILPSVIIKLTAPFLPFFVHLRMATCVLFSAAGFLLVSLSNTKWLAIMGVVVTSLSSGLGEVTLLSYSHRYTKNVISTWSSGTGGAGIIGALSYAGLRFFLSSADALLLMLVVPVIQALVFWLVMTHPEPTLTLVTDNGGVGSQEQIIEAPKMTLGQKLRLVPKLSKYMVPLGLVYLFEYFINQGLYELIEFREISLTHCDQYRWLQVDYQIGVFISRSSVNFISIKKIWIMSVLQLLNVILLTFETIYYYIPNIWIVFGLVLWEGLLGGAAYVNTFYRMTKEIPWEQREASLGIASMADSIGIALAGWASMPVHNAICQLPLPKRLGS</sequence>
<name>A0AAJ7DZC5_9HYME</name>
<feature type="transmembrane region" description="Helical" evidence="7">
    <location>
        <begin position="341"/>
        <end position="360"/>
    </location>
</feature>
<dbReference type="FunFam" id="1.20.1250.20:FF:000427">
    <property type="entry name" value="Battenin"/>
    <property type="match status" value="1"/>
</dbReference>
<keyword evidence="4 7" id="KW-0812">Transmembrane</keyword>
<dbReference type="Proteomes" id="UP000695007">
    <property type="component" value="Unplaced"/>
</dbReference>
<dbReference type="RefSeq" id="XP_011501961.1">
    <property type="nucleotide sequence ID" value="XM_011503659.1"/>
</dbReference>
<feature type="transmembrane region" description="Helical" evidence="7">
    <location>
        <begin position="100"/>
        <end position="123"/>
    </location>
</feature>
<dbReference type="KEGG" id="csol:105365482"/>
<evidence type="ECO:0000256" key="1">
    <source>
        <dbReference type="ARBA" id="ARBA00004127"/>
    </source>
</evidence>
<keyword evidence="8" id="KW-1185">Reference proteome</keyword>
<evidence type="ECO:0000313" key="9">
    <source>
        <dbReference type="RefSeq" id="XP_011501961.1"/>
    </source>
</evidence>
<organism evidence="8 9">
    <name type="scientific">Ceratosolen solmsi marchali</name>
    <dbReference type="NCBI Taxonomy" id="326594"/>
    <lineage>
        <taxon>Eukaryota</taxon>
        <taxon>Metazoa</taxon>
        <taxon>Ecdysozoa</taxon>
        <taxon>Arthropoda</taxon>
        <taxon>Hexapoda</taxon>
        <taxon>Insecta</taxon>
        <taxon>Pterygota</taxon>
        <taxon>Neoptera</taxon>
        <taxon>Endopterygota</taxon>
        <taxon>Hymenoptera</taxon>
        <taxon>Apocrita</taxon>
        <taxon>Proctotrupomorpha</taxon>
        <taxon>Chalcidoidea</taxon>
        <taxon>Agaonidae</taxon>
        <taxon>Agaoninae</taxon>
        <taxon>Ceratosolen</taxon>
    </lineage>
</organism>
<evidence type="ECO:0000256" key="4">
    <source>
        <dbReference type="ARBA" id="ARBA00022692"/>
    </source>
</evidence>
<feature type="transmembrane region" description="Helical" evidence="7">
    <location>
        <begin position="193"/>
        <end position="211"/>
    </location>
</feature>
<feature type="transmembrane region" description="Helical" evidence="7">
    <location>
        <begin position="165"/>
        <end position="186"/>
    </location>
</feature>
<dbReference type="PIRSF" id="PIRSF015974">
    <property type="entry name" value="CLN3_BTN1"/>
    <property type="match status" value="1"/>
</dbReference>
<dbReference type="InterPro" id="IPR003492">
    <property type="entry name" value="Battenin_disease_Cln3"/>
</dbReference>
<dbReference type="GO" id="GO:0005765">
    <property type="term" value="C:lysosomal membrane"/>
    <property type="evidence" value="ECO:0007669"/>
    <property type="project" value="UniProtKB-SubCell"/>
</dbReference>
<evidence type="ECO:0000256" key="3">
    <source>
        <dbReference type="ARBA" id="ARBA00022448"/>
    </source>
</evidence>
<keyword evidence="3" id="KW-0813">Transport</keyword>
<keyword evidence="5 7" id="KW-1133">Transmembrane helix</keyword>
<reference evidence="9" key="1">
    <citation type="submission" date="2025-08" db="UniProtKB">
        <authorList>
            <consortium name="RefSeq"/>
        </authorList>
    </citation>
    <scope>IDENTIFICATION</scope>
</reference>
<evidence type="ECO:0000256" key="7">
    <source>
        <dbReference type="RuleBase" id="RU361113"/>
    </source>
</evidence>
<accession>A0AAJ7DZC5</accession>
<dbReference type="Pfam" id="PF02487">
    <property type="entry name" value="CLN3"/>
    <property type="match status" value="2"/>
</dbReference>
<feature type="transmembrane region" description="Helical" evidence="7">
    <location>
        <begin position="32"/>
        <end position="52"/>
    </location>
</feature>
<dbReference type="InterPro" id="IPR018460">
    <property type="entry name" value="Battenin_disease_Cln3_subgr"/>
</dbReference>
<dbReference type="GeneID" id="105365482"/>
<dbReference type="PRINTS" id="PR01315">
    <property type="entry name" value="BATTENIN"/>
</dbReference>
<comment type="subcellular location">
    <subcellularLocation>
        <location evidence="1">Endomembrane system</location>
        <topology evidence="1">Multi-pass membrane protein</topology>
    </subcellularLocation>
    <subcellularLocation>
        <location evidence="7">Lysosome membrane</location>
        <topology evidence="7">Multi-pass membrane protein</topology>
    </subcellularLocation>
</comment>
<dbReference type="PANTHER" id="PTHR10981">
    <property type="entry name" value="BATTENIN"/>
    <property type="match status" value="1"/>
</dbReference>
<dbReference type="GO" id="GO:0007040">
    <property type="term" value="P:lysosome organization"/>
    <property type="evidence" value="ECO:0007669"/>
    <property type="project" value="TreeGrafter"/>
</dbReference>
<evidence type="ECO:0000256" key="2">
    <source>
        <dbReference type="ARBA" id="ARBA00007467"/>
    </source>
</evidence>
<evidence type="ECO:0000256" key="5">
    <source>
        <dbReference type="ARBA" id="ARBA00022989"/>
    </source>
</evidence>
<dbReference type="SUPFAM" id="SSF103473">
    <property type="entry name" value="MFS general substrate transporter"/>
    <property type="match status" value="1"/>
</dbReference>
<gene>
    <name evidence="9" type="primary">LOC105365482</name>
</gene>
<dbReference type="AlphaFoldDB" id="A0AAJ7DZC5"/>
<dbReference type="PANTHER" id="PTHR10981:SF0">
    <property type="entry name" value="BATTENIN"/>
    <property type="match status" value="1"/>
</dbReference>
<proteinExistence type="inferred from homology"/>
<dbReference type="GO" id="GO:0012505">
    <property type="term" value="C:endomembrane system"/>
    <property type="evidence" value="ECO:0007669"/>
    <property type="project" value="UniProtKB-SubCell"/>
</dbReference>
<dbReference type="CTD" id="1201"/>
<feature type="transmembrane region" description="Helical" evidence="7">
    <location>
        <begin position="315"/>
        <end position="335"/>
    </location>
</feature>
<comment type="similarity">
    <text evidence="2 7">Belongs to the battenin family.</text>
</comment>
<feature type="transmembrane region" description="Helical" evidence="7">
    <location>
        <begin position="254"/>
        <end position="273"/>
    </location>
</feature>
<dbReference type="InterPro" id="IPR036259">
    <property type="entry name" value="MFS_trans_sf"/>
</dbReference>
<evidence type="ECO:0000313" key="8">
    <source>
        <dbReference type="Proteomes" id="UP000695007"/>
    </source>
</evidence>
<keyword evidence="7" id="KW-0458">Lysosome</keyword>
<evidence type="ECO:0000256" key="6">
    <source>
        <dbReference type="ARBA" id="ARBA00023136"/>
    </source>
</evidence>
<keyword evidence="6 7" id="KW-0472">Membrane</keyword>
<dbReference type="Gene3D" id="1.20.1250.20">
    <property type="entry name" value="MFS general substrate transporter like domains"/>
    <property type="match status" value="1"/>
</dbReference>